<dbReference type="OrthoDB" id="3693211at2759"/>
<evidence type="ECO:0000313" key="2">
    <source>
        <dbReference type="EMBL" id="CAG5156777.1"/>
    </source>
</evidence>
<protein>
    <submittedName>
        <fullName evidence="2">Uncharacterized protein</fullName>
    </submittedName>
</protein>
<gene>
    <name evidence="2" type="ORF">ALTATR162_LOCUS4571</name>
</gene>
<feature type="compositionally biased region" description="Polar residues" evidence="1">
    <location>
        <begin position="32"/>
        <end position="48"/>
    </location>
</feature>
<feature type="region of interest" description="Disordered" evidence="1">
    <location>
        <begin position="187"/>
        <end position="214"/>
    </location>
</feature>
<name>A0A8J2I1S7_9PLEO</name>
<comment type="caution">
    <text evidence="2">The sequence shown here is derived from an EMBL/GenBank/DDBJ whole genome shotgun (WGS) entry which is preliminary data.</text>
</comment>
<accession>A0A8J2I1S7</accession>
<organism evidence="2 3">
    <name type="scientific">Alternaria atra</name>
    <dbReference type="NCBI Taxonomy" id="119953"/>
    <lineage>
        <taxon>Eukaryota</taxon>
        <taxon>Fungi</taxon>
        <taxon>Dikarya</taxon>
        <taxon>Ascomycota</taxon>
        <taxon>Pezizomycotina</taxon>
        <taxon>Dothideomycetes</taxon>
        <taxon>Pleosporomycetidae</taxon>
        <taxon>Pleosporales</taxon>
        <taxon>Pleosporineae</taxon>
        <taxon>Pleosporaceae</taxon>
        <taxon>Alternaria</taxon>
        <taxon>Alternaria sect. Ulocladioides</taxon>
    </lineage>
</organism>
<dbReference type="GeneID" id="67016253"/>
<dbReference type="EMBL" id="CAJRGZ010000017">
    <property type="protein sequence ID" value="CAG5156777.1"/>
    <property type="molecule type" value="Genomic_DNA"/>
</dbReference>
<feature type="region of interest" description="Disordered" evidence="1">
    <location>
        <begin position="1"/>
        <end position="100"/>
    </location>
</feature>
<dbReference type="RefSeq" id="XP_043168120.1">
    <property type="nucleotide sequence ID" value="XM_043312185.1"/>
</dbReference>
<feature type="compositionally biased region" description="Polar residues" evidence="1">
    <location>
        <begin position="91"/>
        <end position="100"/>
    </location>
</feature>
<evidence type="ECO:0000313" key="3">
    <source>
        <dbReference type="Proteomes" id="UP000676310"/>
    </source>
</evidence>
<proteinExistence type="predicted"/>
<feature type="compositionally biased region" description="Basic and acidic residues" evidence="1">
    <location>
        <begin position="66"/>
        <end position="75"/>
    </location>
</feature>
<feature type="compositionally biased region" description="Polar residues" evidence="1">
    <location>
        <begin position="1"/>
        <end position="10"/>
    </location>
</feature>
<sequence length="214" mass="23331">MSHSNRQAGVNSNGSHQDGGGGSSGSSRGNADVNSTLGRTAPLSTTQRYAYDPSRDPLYTQAPRSSRSDHSDMRDVVNSPALYTVPAPAHPQNQPSRSYNVPQQFWTDHASSHLRITPYDTSGSDFNASQAFQPTLPASVFAQPSGQTYYPPTGASHPNRAAGQHAGPYDAVGYIRRDGAVYDREEVYEEYRPYDPNAHKRGQRGYHGSNETSR</sequence>
<reference evidence="2" key="1">
    <citation type="submission" date="2021-05" db="EMBL/GenBank/DDBJ databases">
        <authorList>
            <person name="Stam R."/>
        </authorList>
    </citation>
    <scope>NUCLEOTIDE SEQUENCE</scope>
    <source>
        <strain evidence="2">CS162</strain>
    </source>
</reference>
<dbReference type="Proteomes" id="UP000676310">
    <property type="component" value="Unassembled WGS sequence"/>
</dbReference>
<evidence type="ECO:0000256" key="1">
    <source>
        <dbReference type="SAM" id="MobiDB-lite"/>
    </source>
</evidence>
<dbReference type="AlphaFoldDB" id="A0A8J2I1S7"/>
<keyword evidence="3" id="KW-1185">Reference proteome</keyword>